<feature type="non-terminal residue" evidence="1">
    <location>
        <position position="1"/>
    </location>
</feature>
<evidence type="ECO:0008006" key="2">
    <source>
        <dbReference type="Google" id="ProtNLM"/>
    </source>
</evidence>
<gene>
    <name evidence="1" type="ORF">METZ01_LOCUS16362</name>
</gene>
<dbReference type="InterPro" id="IPR036465">
    <property type="entry name" value="vWFA_dom_sf"/>
</dbReference>
<accession>A0A381PB70</accession>
<reference evidence="1" key="1">
    <citation type="submission" date="2018-05" db="EMBL/GenBank/DDBJ databases">
        <authorList>
            <person name="Lanie J.A."/>
            <person name="Ng W.-L."/>
            <person name="Kazmierczak K.M."/>
            <person name="Andrzejewski T.M."/>
            <person name="Davidsen T.M."/>
            <person name="Wayne K.J."/>
            <person name="Tettelin H."/>
            <person name="Glass J.I."/>
            <person name="Rusch D."/>
            <person name="Podicherti R."/>
            <person name="Tsui H.-C.T."/>
            <person name="Winkler M.E."/>
        </authorList>
    </citation>
    <scope>NUCLEOTIDE SEQUENCE</scope>
</reference>
<name>A0A381PB70_9ZZZZ</name>
<dbReference type="SUPFAM" id="SSF53300">
    <property type="entry name" value="vWA-like"/>
    <property type="match status" value="1"/>
</dbReference>
<evidence type="ECO:0000313" key="1">
    <source>
        <dbReference type="EMBL" id="SUZ63508.1"/>
    </source>
</evidence>
<organism evidence="1">
    <name type="scientific">marine metagenome</name>
    <dbReference type="NCBI Taxonomy" id="408172"/>
    <lineage>
        <taxon>unclassified sequences</taxon>
        <taxon>metagenomes</taxon>
        <taxon>ecological metagenomes</taxon>
    </lineage>
</organism>
<dbReference type="AlphaFoldDB" id="A0A381PB70"/>
<dbReference type="EMBL" id="UINC01000917">
    <property type="protein sequence ID" value="SUZ63508.1"/>
    <property type="molecule type" value="Genomic_DNA"/>
</dbReference>
<proteinExistence type="predicted"/>
<sequence>VKQALYQDNMMSFRRGNLWRLVFGTYAVLWLTPLLQAQQLPRFTEQVQVTRILIDARVINDAGTPVLDLGSDDFEVKIGGKLAPIESVSWVSGHIGTPEDALKRSSVNDPGPLPQGRLIVFFIQKDMEQGRIRGLVRLLVELRKFLDTFTANDRIAVLSFDTHLKVWSDFTNNFDHIRAVLKDGVLFHSPEPVQQGTSPSLLPHLDLARTQRTYSVEKSLYLLGEALEPLPGSKAIVLVGHGFGFLTRHGVLMVNRYDDTSKMLQAARASVFSLDITDADFHALEVGLQNVSDETGGFFARTNVFTARPLKRLEGALTGHYVLLVERPPISPGEHRVQVKLTRVKGTVLARTSFVG</sequence>
<protein>
    <recommendedName>
        <fullName evidence="2">VWFA domain-containing protein</fullName>
    </recommendedName>
</protein>
<dbReference type="Gene3D" id="3.40.50.410">
    <property type="entry name" value="von Willebrand factor, type A domain"/>
    <property type="match status" value="1"/>
</dbReference>